<keyword evidence="2" id="KW-1185">Reference proteome</keyword>
<dbReference type="AlphaFoldDB" id="A0A0J6YB59"/>
<sequence length="48" mass="5414">MVNSWLYCSLDRNCRPGTASSVRMNSAIKPPTMKNTKHATQYMIPISL</sequence>
<comment type="caution">
    <text evidence="1">The sequence shown here is derived from an EMBL/GenBank/DDBJ whole genome shotgun (WGS) entry which is preliminary data.</text>
</comment>
<dbReference type="Proteomes" id="UP000036513">
    <property type="component" value="Unassembled WGS sequence"/>
</dbReference>
<dbReference type="STRING" id="37916.MCHLDSM_04961"/>
<dbReference type="EMBL" id="JYNL01000064">
    <property type="protein sequence ID" value="KMO70076.1"/>
    <property type="molecule type" value="Genomic_DNA"/>
</dbReference>
<reference evidence="1 2" key="1">
    <citation type="journal article" date="2015" name="Genome Biol. Evol.">
        <title>Characterization of Three Mycobacterium spp. with Potential Use in Bioremediation by Genome Sequencing and Comparative Genomics.</title>
        <authorList>
            <person name="Das S."/>
            <person name="Pettersson B.M."/>
            <person name="Behra P.R."/>
            <person name="Ramesh M."/>
            <person name="Dasgupta S."/>
            <person name="Bhattacharya A."/>
            <person name="Kirsebom L.A."/>
        </authorList>
    </citation>
    <scope>NUCLEOTIDE SEQUENCE [LARGE SCALE GENOMIC DNA]</scope>
    <source>
        <strain evidence="1 2">DSM 43826</strain>
    </source>
</reference>
<accession>A0A0J6YB59</accession>
<evidence type="ECO:0000313" key="1">
    <source>
        <dbReference type="EMBL" id="KMO70076.1"/>
    </source>
</evidence>
<name>A0A0J6YB59_9MYCO</name>
<proteinExistence type="predicted"/>
<protein>
    <submittedName>
        <fullName evidence="1">Uncharacterized protein</fullName>
    </submittedName>
</protein>
<gene>
    <name evidence="1" type="ORF">MCHLDSM_04961</name>
</gene>
<evidence type="ECO:0000313" key="2">
    <source>
        <dbReference type="Proteomes" id="UP000036513"/>
    </source>
</evidence>
<organism evidence="1 2">
    <name type="scientific">Mycolicibacterium chlorophenolicum</name>
    <dbReference type="NCBI Taxonomy" id="37916"/>
    <lineage>
        <taxon>Bacteria</taxon>
        <taxon>Bacillati</taxon>
        <taxon>Actinomycetota</taxon>
        <taxon>Actinomycetes</taxon>
        <taxon>Mycobacteriales</taxon>
        <taxon>Mycobacteriaceae</taxon>
        <taxon>Mycolicibacterium</taxon>
    </lineage>
</organism>